<organism evidence="1">
    <name type="scientific">bioreactor metagenome</name>
    <dbReference type="NCBI Taxonomy" id="1076179"/>
    <lineage>
        <taxon>unclassified sequences</taxon>
        <taxon>metagenomes</taxon>
        <taxon>ecological metagenomes</taxon>
    </lineage>
</organism>
<name>A0A645FR00_9ZZZZ</name>
<evidence type="ECO:0000313" key="1">
    <source>
        <dbReference type="EMBL" id="MPN16841.1"/>
    </source>
</evidence>
<proteinExistence type="predicted"/>
<dbReference type="InterPro" id="IPR015422">
    <property type="entry name" value="PyrdxlP-dep_Trfase_small"/>
</dbReference>
<gene>
    <name evidence="1" type="ORF">SDC9_164188</name>
</gene>
<comment type="caution">
    <text evidence="1">The sequence shown here is derived from an EMBL/GenBank/DDBJ whole genome shotgun (WGS) entry which is preliminary data.</text>
</comment>
<accession>A0A645FR00</accession>
<protein>
    <submittedName>
        <fullName evidence="1">Uncharacterized protein</fullName>
    </submittedName>
</protein>
<dbReference type="Gene3D" id="3.90.1150.10">
    <property type="entry name" value="Aspartate Aminotransferase, domain 1"/>
    <property type="match status" value="1"/>
</dbReference>
<sequence length="120" mass="13627">MLESFKDSHRLVPVFPDLPEDVVPLYLPLYAQSEQSRNRLQLMLREQAIYAPIVWPNFDGCKGLSLKGIAESVAWIYTHTLSLPLDQRYGADDMDAIAAVLKDFEQTEMLFDNVGKEALP</sequence>
<reference evidence="1" key="1">
    <citation type="submission" date="2019-08" db="EMBL/GenBank/DDBJ databases">
        <authorList>
            <person name="Kucharzyk K."/>
            <person name="Murdoch R.W."/>
            <person name="Higgins S."/>
            <person name="Loffler F."/>
        </authorList>
    </citation>
    <scope>NUCLEOTIDE SEQUENCE</scope>
</reference>
<dbReference type="EMBL" id="VSSQ01063842">
    <property type="protein sequence ID" value="MPN16841.1"/>
    <property type="molecule type" value="Genomic_DNA"/>
</dbReference>
<dbReference type="AlphaFoldDB" id="A0A645FR00"/>